<dbReference type="AlphaFoldDB" id="A0A0D2D6E7"/>
<name>A0A0D2D6E7_9EURO</name>
<sequence>MTATGTVTVPYPASGILVEAEAFTHYGGWVLDSQYELEMGSPYLLAHGNGKPVADAKTAMTVPKGEEGEYNVWVRAKDWVPGHHPGRFNLVINGATLPIEFGANDKDWTWEFGGKVQLRAGKTTLTLHDLTGFCGRCDAIFFTKEDKLPPPNGVDEQARAWRRKLRGLPDQPVDGGTFDVVVVGGGVVGAAAALTAARLGERVALVHNRPFLGGNASVEVGLRPRGVTGPLVDELSARHPNGDIKAKTLLDAEAKATLFMEYTVYNAATTTTTTTTSAPTVTITSIDARHARTGREIRLRAPIFIDCSGRAILGLYAHAETLFGQESRAEYNESLAPPARDTTHHGNTVFFRTRMNSSPAPFPPVPWATAVAKDFSDLRGQLTRPGLENGDGPQVVLPPTTPVSVPRRMKGPLTHFWEYGNYLDPYTSGERIRDHLLRAIYGTFSNVKTLEPDTYANLALEWVAFVPATGEFRRYKGAYVLSEGDIRSHRPFHDGVVFNDGAFCLHYPNANASATPTNNDSGHAHARHHDYDFRLHYWEWDERDRHPYAVPLRCLYSANVANLLMAGKHVSATHIAISNMKFMGNGAQHALATAAAAHLCHKYATTPAGIYEQRGGQWLGELKELCARITGTGTHHAEDSKDRGERVKSRL</sequence>
<protein>
    <recommendedName>
        <fullName evidence="8">FAD dependent oxidoreductase domain-containing protein</fullName>
    </recommendedName>
</protein>
<reference evidence="6 7" key="1">
    <citation type="submission" date="2015-01" db="EMBL/GenBank/DDBJ databases">
        <title>The Genome Sequence of Capronia semiimmersa CBS27337.</title>
        <authorList>
            <consortium name="The Broad Institute Genomics Platform"/>
            <person name="Cuomo C."/>
            <person name="de Hoog S."/>
            <person name="Gorbushina A."/>
            <person name="Stielow B."/>
            <person name="Teixiera M."/>
            <person name="Abouelleil A."/>
            <person name="Chapman S.B."/>
            <person name="Priest M."/>
            <person name="Young S.K."/>
            <person name="Wortman J."/>
            <person name="Nusbaum C."/>
            <person name="Birren B."/>
        </authorList>
    </citation>
    <scope>NUCLEOTIDE SEQUENCE [LARGE SCALE GENOMIC DNA]</scope>
    <source>
        <strain evidence="6 7">CBS 27337</strain>
    </source>
</reference>
<keyword evidence="4" id="KW-0408">Iron</keyword>
<accession>A0A0D2D6E7</accession>
<dbReference type="SUPFAM" id="SSF51905">
    <property type="entry name" value="FAD/NAD(P)-binding domain"/>
    <property type="match status" value="1"/>
</dbReference>
<keyword evidence="5" id="KW-0411">Iron-sulfur</keyword>
<dbReference type="Gene3D" id="3.50.50.60">
    <property type="entry name" value="FAD/NAD(P)-binding domain"/>
    <property type="match status" value="1"/>
</dbReference>
<keyword evidence="2" id="KW-0479">Metal-binding</keyword>
<proteinExistence type="predicted"/>
<evidence type="ECO:0000256" key="4">
    <source>
        <dbReference type="ARBA" id="ARBA00023004"/>
    </source>
</evidence>
<evidence type="ECO:0000256" key="5">
    <source>
        <dbReference type="ARBA" id="ARBA00023014"/>
    </source>
</evidence>
<dbReference type="PANTHER" id="PTHR43498:SF1">
    <property type="entry name" value="COB--COM HETERODISULFIDE REDUCTASE IRON-SULFUR SUBUNIT A"/>
    <property type="match status" value="1"/>
</dbReference>
<evidence type="ECO:0000313" key="6">
    <source>
        <dbReference type="EMBL" id="KIW73121.1"/>
    </source>
</evidence>
<dbReference type="HOGENOM" id="CLU_018572_1_0_1"/>
<evidence type="ECO:0008006" key="8">
    <source>
        <dbReference type="Google" id="ProtNLM"/>
    </source>
</evidence>
<dbReference type="Pfam" id="PF12831">
    <property type="entry name" value="FAD_oxidored"/>
    <property type="match status" value="1"/>
</dbReference>
<evidence type="ECO:0000256" key="3">
    <source>
        <dbReference type="ARBA" id="ARBA00023002"/>
    </source>
</evidence>
<evidence type="ECO:0000256" key="1">
    <source>
        <dbReference type="ARBA" id="ARBA00022485"/>
    </source>
</evidence>
<dbReference type="InterPro" id="IPR039650">
    <property type="entry name" value="HdrA-like"/>
</dbReference>
<dbReference type="GO" id="GO:0016491">
    <property type="term" value="F:oxidoreductase activity"/>
    <property type="evidence" value="ECO:0007669"/>
    <property type="project" value="UniProtKB-KW"/>
</dbReference>
<dbReference type="Proteomes" id="UP000054266">
    <property type="component" value="Unassembled WGS sequence"/>
</dbReference>
<organism evidence="6 7">
    <name type="scientific">Phialophora macrospora</name>
    <dbReference type="NCBI Taxonomy" id="1851006"/>
    <lineage>
        <taxon>Eukaryota</taxon>
        <taxon>Fungi</taxon>
        <taxon>Dikarya</taxon>
        <taxon>Ascomycota</taxon>
        <taxon>Pezizomycotina</taxon>
        <taxon>Eurotiomycetes</taxon>
        <taxon>Chaetothyriomycetidae</taxon>
        <taxon>Chaetothyriales</taxon>
        <taxon>Herpotrichiellaceae</taxon>
        <taxon>Phialophora</taxon>
    </lineage>
</organism>
<dbReference type="PANTHER" id="PTHR43498">
    <property type="entry name" value="FERREDOXIN:COB-COM HETERODISULFIDE REDUCTASE SUBUNIT A"/>
    <property type="match status" value="1"/>
</dbReference>
<gene>
    <name evidence="6" type="ORF">PV04_01264</name>
</gene>
<dbReference type="InterPro" id="IPR036188">
    <property type="entry name" value="FAD/NAD-bd_sf"/>
</dbReference>
<dbReference type="EMBL" id="KN846956">
    <property type="protein sequence ID" value="KIW73121.1"/>
    <property type="molecule type" value="Genomic_DNA"/>
</dbReference>
<keyword evidence="1" id="KW-0004">4Fe-4S</keyword>
<dbReference type="GO" id="GO:0046872">
    <property type="term" value="F:metal ion binding"/>
    <property type="evidence" value="ECO:0007669"/>
    <property type="project" value="UniProtKB-KW"/>
</dbReference>
<dbReference type="GO" id="GO:0051539">
    <property type="term" value="F:4 iron, 4 sulfur cluster binding"/>
    <property type="evidence" value="ECO:0007669"/>
    <property type="project" value="UniProtKB-KW"/>
</dbReference>
<evidence type="ECO:0000313" key="7">
    <source>
        <dbReference type="Proteomes" id="UP000054266"/>
    </source>
</evidence>
<keyword evidence="3" id="KW-0560">Oxidoreductase</keyword>
<dbReference type="Gene3D" id="2.60.120.260">
    <property type="entry name" value="Galactose-binding domain-like"/>
    <property type="match status" value="1"/>
</dbReference>
<evidence type="ECO:0000256" key="2">
    <source>
        <dbReference type="ARBA" id="ARBA00022723"/>
    </source>
</evidence>
<keyword evidence="7" id="KW-1185">Reference proteome</keyword>